<dbReference type="Gene3D" id="3.40.50.2000">
    <property type="entry name" value="Glycogen Phosphorylase B"/>
    <property type="match status" value="2"/>
</dbReference>
<dbReference type="EMBL" id="MHRT01000004">
    <property type="protein sequence ID" value="OHA29456.1"/>
    <property type="molecule type" value="Genomic_DNA"/>
</dbReference>
<sequence length="357" mass="40537">MKILIASGIYPPDIGGPAQYARNLYETWKNAKDANSRSLHEVKVAAYRWERAFPPLVRHLLYFLKIIRKGWDADLVLVLDTWSAAVPAMYACKLMRKKYIVRTGGDFLWESYVERTGDMVLFKDFYGNDSGPNSAGQNFMGKLSRKERSVFKLGGASLRNAAAVVFSTDWQRGIFEKAYNLDSGKNVIIENYCGPREPFIEPENRTFVAGTRPLKWKNIDLLKEAFLEAQNEVKRLNLPPVELDCGKAVYDSFVEKIHRSYAVILASLGDISPNMIFDAIRAGTPFVVTKENGVMNRIKDAAVLVDPKNKKDIVDKIVWLADPKNRAEQARKVQAVRFTHSWEQIAEEIVRVATKNK</sequence>
<comment type="caution">
    <text evidence="1">The sequence shown here is derived from an EMBL/GenBank/DDBJ whole genome shotgun (WGS) entry which is preliminary data.</text>
</comment>
<evidence type="ECO:0000313" key="1">
    <source>
        <dbReference type="EMBL" id="OHA29456.1"/>
    </source>
</evidence>
<name>A0A1G2MZY8_9BACT</name>
<proteinExistence type="predicted"/>
<organism evidence="1 2">
    <name type="scientific">Candidatus Taylorbacteria bacterium RIFCSPHIGHO2_12_FULL_45_16</name>
    <dbReference type="NCBI Taxonomy" id="1802315"/>
    <lineage>
        <taxon>Bacteria</taxon>
        <taxon>Candidatus Tayloriibacteriota</taxon>
    </lineage>
</organism>
<dbReference type="Proteomes" id="UP000178089">
    <property type="component" value="Unassembled WGS sequence"/>
</dbReference>
<gene>
    <name evidence="1" type="ORF">A3F51_00255</name>
</gene>
<evidence type="ECO:0000313" key="2">
    <source>
        <dbReference type="Proteomes" id="UP000178089"/>
    </source>
</evidence>
<protein>
    <recommendedName>
        <fullName evidence="3">Glycosyl transferase family 1 domain-containing protein</fullName>
    </recommendedName>
</protein>
<dbReference type="AlphaFoldDB" id="A0A1G2MZY8"/>
<dbReference type="STRING" id="1802315.A3F51_00255"/>
<dbReference type="CDD" id="cd03801">
    <property type="entry name" value="GT4_PimA-like"/>
    <property type="match status" value="1"/>
</dbReference>
<accession>A0A1G2MZY8</accession>
<dbReference type="SUPFAM" id="SSF53756">
    <property type="entry name" value="UDP-Glycosyltransferase/glycogen phosphorylase"/>
    <property type="match status" value="1"/>
</dbReference>
<evidence type="ECO:0008006" key="3">
    <source>
        <dbReference type="Google" id="ProtNLM"/>
    </source>
</evidence>
<reference evidence="1 2" key="1">
    <citation type="journal article" date="2016" name="Nat. Commun.">
        <title>Thousands of microbial genomes shed light on interconnected biogeochemical processes in an aquifer system.</title>
        <authorList>
            <person name="Anantharaman K."/>
            <person name="Brown C.T."/>
            <person name="Hug L.A."/>
            <person name="Sharon I."/>
            <person name="Castelle C.J."/>
            <person name="Probst A.J."/>
            <person name="Thomas B.C."/>
            <person name="Singh A."/>
            <person name="Wilkins M.J."/>
            <person name="Karaoz U."/>
            <person name="Brodie E.L."/>
            <person name="Williams K.H."/>
            <person name="Hubbard S.S."/>
            <person name="Banfield J.F."/>
        </authorList>
    </citation>
    <scope>NUCLEOTIDE SEQUENCE [LARGE SCALE GENOMIC DNA]</scope>
</reference>